<dbReference type="RefSeq" id="WP_006363606.1">
    <property type="nucleotide sequence ID" value="NZ_CP046313.1"/>
</dbReference>
<dbReference type="InterPro" id="IPR026881">
    <property type="entry name" value="WYL_dom"/>
</dbReference>
<accession>A0ABX6FJC8</accession>
<dbReference type="EMBL" id="CP046313">
    <property type="protein sequence ID" value="QGS07899.1"/>
    <property type="molecule type" value="Genomic_DNA"/>
</dbReference>
<feature type="domain" description="WYL" evidence="1">
    <location>
        <begin position="67"/>
        <end position="134"/>
    </location>
</feature>
<organism evidence="2 3">
    <name type="scientific">Gemella sanguinis</name>
    <dbReference type="NCBI Taxonomy" id="84135"/>
    <lineage>
        <taxon>Bacteria</taxon>
        <taxon>Bacillati</taxon>
        <taxon>Bacillota</taxon>
        <taxon>Bacilli</taxon>
        <taxon>Bacillales</taxon>
        <taxon>Gemellaceae</taxon>
        <taxon>Gemella</taxon>
    </lineage>
</organism>
<protein>
    <submittedName>
        <fullName evidence="2">WYL domain-containing protein</fullName>
    </submittedName>
</protein>
<evidence type="ECO:0000313" key="2">
    <source>
        <dbReference type="EMBL" id="QGS07899.1"/>
    </source>
</evidence>
<gene>
    <name evidence="2" type="ORF">FOC50_06335</name>
</gene>
<proteinExistence type="predicted"/>
<sequence>MTQQEILAVSKILLESRAFTKKEMFPLIKKFQNQLSHKSKKEVDDLILDELHHYIELQHGKELLEILWDLSIAIREKKLITFDYSRMDKKQTRKKVKPAAIMFSEYYFYLISYGLNVEEDMPLVFRVDRMSNIKYRDERFYIPYKDRFEDGEFRKRIQFMYSGKLKKFTFEFSGPSLEAVLDRLPTAKVIKTQGKIHTITAECYGDGIKIWLNSQGENVKIIEEREV</sequence>
<dbReference type="PANTHER" id="PTHR34580:SF1">
    <property type="entry name" value="PROTEIN PAFC"/>
    <property type="match status" value="1"/>
</dbReference>
<evidence type="ECO:0000259" key="1">
    <source>
        <dbReference type="Pfam" id="PF13280"/>
    </source>
</evidence>
<dbReference type="PANTHER" id="PTHR34580">
    <property type="match status" value="1"/>
</dbReference>
<keyword evidence="3" id="KW-1185">Reference proteome</keyword>
<evidence type="ECO:0000313" key="3">
    <source>
        <dbReference type="Proteomes" id="UP000427636"/>
    </source>
</evidence>
<dbReference type="GeneID" id="84802865"/>
<dbReference type="Proteomes" id="UP000427636">
    <property type="component" value="Chromosome"/>
</dbReference>
<dbReference type="InterPro" id="IPR051534">
    <property type="entry name" value="CBASS_pafABC_assoc_protein"/>
</dbReference>
<name>A0ABX6FJC8_9BACL</name>
<dbReference type="Pfam" id="PF13280">
    <property type="entry name" value="WYL"/>
    <property type="match status" value="1"/>
</dbReference>
<dbReference type="PROSITE" id="PS52050">
    <property type="entry name" value="WYL"/>
    <property type="match status" value="1"/>
</dbReference>
<reference evidence="2 3" key="1">
    <citation type="submission" date="2019-11" db="EMBL/GenBank/DDBJ databases">
        <title>FDA dAtabase for Regulatory Grade micrObial Sequences (FDA-ARGOS): Supporting development and validation of Infectious Disease Dx tests.</title>
        <authorList>
            <person name="Turner S."/>
            <person name="Byrd R."/>
            <person name="Tallon L."/>
            <person name="Sadzewicz L."/>
            <person name="Vavikolanu K."/>
            <person name="Mehta A."/>
            <person name="Aluvathingal J."/>
            <person name="Nadendla S."/>
            <person name="Myers T."/>
            <person name="Yan Y."/>
            <person name="Sichtig H."/>
        </authorList>
    </citation>
    <scope>NUCLEOTIDE SEQUENCE [LARGE SCALE GENOMIC DNA]</scope>
    <source>
        <strain evidence="2 3">FDAARGOS_742</strain>
    </source>
</reference>